<evidence type="ECO:0000313" key="2">
    <source>
        <dbReference type="EMBL" id="CAL1702244.1"/>
    </source>
</evidence>
<feature type="compositionally biased region" description="Polar residues" evidence="1">
    <location>
        <begin position="54"/>
        <end position="63"/>
    </location>
</feature>
<name>A0ABP1D516_9APHY</name>
<evidence type="ECO:0000256" key="1">
    <source>
        <dbReference type="SAM" id="MobiDB-lite"/>
    </source>
</evidence>
<feature type="compositionally biased region" description="Basic and acidic residues" evidence="1">
    <location>
        <begin position="82"/>
        <end position="92"/>
    </location>
</feature>
<accession>A0ABP1D516</accession>
<keyword evidence="3" id="KW-1185">Reference proteome</keyword>
<reference evidence="3" key="1">
    <citation type="submission" date="2024-04" db="EMBL/GenBank/DDBJ databases">
        <authorList>
            <person name="Shaw F."/>
            <person name="Minotto A."/>
        </authorList>
    </citation>
    <scope>NUCLEOTIDE SEQUENCE [LARGE SCALE GENOMIC DNA]</scope>
</reference>
<feature type="compositionally biased region" description="Low complexity" evidence="1">
    <location>
        <begin position="38"/>
        <end position="53"/>
    </location>
</feature>
<feature type="region of interest" description="Disordered" evidence="1">
    <location>
        <begin position="16"/>
        <end position="157"/>
    </location>
</feature>
<protein>
    <submittedName>
        <fullName evidence="2">Uncharacterized protein</fullName>
    </submittedName>
</protein>
<proteinExistence type="predicted"/>
<organism evidence="2 3">
    <name type="scientific">Somion occarium</name>
    <dbReference type="NCBI Taxonomy" id="3059160"/>
    <lineage>
        <taxon>Eukaryota</taxon>
        <taxon>Fungi</taxon>
        <taxon>Dikarya</taxon>
        <taxon>Basidiomycota</taxon>
        <taxon>Agaricomycotina</taxon>
        <taxon>Agaricomycetes</taxon>
        <taxon>Polyporales</taxon>
        <taxon>Cerrenaceae</taxon>
        <taxon>Somion</taxon>
    </lineage>
</organism>
<evidence type="ECO:0000313" key="3">
    <source>
        <dbReference type="Proteomes" id="UP001497453"/>
    </source>
</evidence>
<gene>
    <name evidence="2" type="ORF">GFSPODELE1_LOCUS3954</name>
</gene>
<feature type="compositionally biased region" description="Polar residues" evidence="1">
    <location>
        <begin position="16"/>
        <end position="33"/>
    </location>
</feature>
<feature type="region of interest" description="Disordered" evidence="1">
    <location>
        <begin position="183"/>
        <end position="204"/>
    </location>
</feature>
<feature type="region of interest" description="Disordered" evidence="1">
    <location>
        <begin position="217"/>
        <end position="247"/>
    </location>
</feature>
<dbReference type="EMBL" id="OZ037945">
    <property type="protein sequence ID" value="CAL1702244.1"/>
    <property type="molecule type" value="Genomic_DNA"/>
</dbReference>
<sequence length="287" mass="31225">MTALPSFVELMATLGLDNNTVSTDKRPQPTSFPHHSRSSSYSSTSSAGSRSSSNVTPSHSNIYTEPPPAIYISRHRNSSNASDRDGELEARRQRTRYSPYSPPISHARRGSMPVVPCDEEPHEQPSRAYSTSPSPLLKPRSVGRRSSALGLTSSSKRPEKLVLADPELMGNTPISTFVRRRTPQASPISPTFPHRSRRAASTSVPVSLPKLPTFIFPAPQYTPSSQSSDTEDDDMGLNTDDPVHLGPSREVYAVGALRSLRHSDSNIPIRRSPALEAHVGQPITPVA</sequence>
<dbReference type="Proteomes" id="UP001497453">
    <property type="component" value="Chromosome 2"/>
</dbReference>